<dbReference type="SMART" id="SM00192">
    <property type="entry name" value="LDLa"/>
    <property type="match status" value="2"/>
</dbReference>
<dbReference type="InterPro" id="IPR036055">
    <property type="entry name" value="LDL_receptor-like_sf"/>
</dbReference>
<dbReference type="OMA" id="ILCHETC"/>
<dbReference type="InterPro" id="IPR023415">
    <property type="entry name" value="LDLR_class-A_CS"/>
</dbReference>
<accession>A0A8B8A0W6</accession>
<feature type="disulfide bond" evidence="7">
    <location>
        <begin position="75"/>
        <end position="87"/>
    </location>
</feature>
<dbReference type="PRINTS" id="PR00261">
    <property type="entry name" value="LDLRECEPTOR"/>
</dbReference>
<dbReference type="GO" id="GO:0009755">
    <property type="term" value="P:hormone-mediated signaling pathway"/>
    <property type="evidence" value="ECO:0007669"/>
    <property type="project" value="TreeGrafter"/>
</dbReference>
<dbReference type="InterPro" id="IPR032675">
    <property type="entry name" value="LRR_dom_sf"/>
</dbReference>
<keyword evidence="2" id="KW-0472">Membrane</keyword>
<dbReference type="GO" id="GO:0007189">
    <property type="term" value="P:adenylate cyclase-activating G protein-coupled receptor signaling pathway"/>
    <property type="evidence" value="ECO:0007669"/>
    <property type="project" value="TreeGrafter"/>
</dbReference>
<keyword evidence="6" id="KW-0807">Transducer</keyword>
<organism evidence="8 9">
    <name type="scientific">Acanthaster planci</name>
    <name type="common">Crown-of-thorns starfish</name>
    <dbReference type="NCBI Taxonomy" id="133434"/>
    <lineage>
        <taxon>Eukaryota</taxon>
        <taxon>Metazoa</taxon>
        <taxon>Echinodermata</taxon>
        <taxon>Eleutherozoa</taxon>
        <taxon>Asterozoa</taxon>
        <taxon>Asteroidea</taxon>
        <taxon>Valvatacea</taxon>
        <taxon>Valvatida</taxon>
        <taxon>Acanthasteridae</taxon>
        <taxon>Acanthaster</taxon>
    </lineage>
</organism>
<feature type="disulfide bond" evidence="7">
    <location>
        <begin position="94"/>
        <end position="109"/>
    </location>
</feature>
<evidence type="ECO:0000256" key="3">
    <source>
        <dbReference type="ARBA" id="ARBA00023040"/>
    </source>
</evidence>
<evidence type="ECO:0000313" key="8">
    <source>
        <dbReference type="Proteomes" id="UP000694845"/>
    </source>
</evidence>
<reference evidence="9" key="1">
    <citation type="submission" date="2025-08" db="UniProtKB">
        <authorList>
            <consortium name="RefSeq"/>
        </authorList>
    </citation>
    <scope>IDENTIFICATION</scope>
</reference>
<dbReference type="GO" id="GO:0008528">
    <property type="term" value="F:G protein-coupled peptide receptor activity"/>
    <property type="evidence" value="ECO:0007669"/>
    <property type="project" value="TreeGrafter"/>
</dbReference>
<keyword evidence="4 7" id="KW-1015">Disulfide bond</keyword>
<dbReference type="Pfam" id="PF00057">
    <property type="entry name" value="Ldl_recept_a"/>
    <property type="match status" value="1"/>
</dbReference>
<dbReference type="Gene3D" id="4.10.400.10">
    <property type="entry name" value="Low-density Lipoprotein Receptor"/>
    <property type="match status" value="2"/>
</dbReference>
<evidence type="ECO:0000256" key="7">
    <source>
        <dbReference type="PROSITE-ProRule" id="PRU00124"/>
    </source>
</evidence>
<dbReference type="CDD" id="cd00112">
    <property type="entry name" value="LDLa"/>
    <property type="match status" value="2"/>
</dbReference>
<sequence length="377" mass="42289">MRPNIRVMFQTDGSFRRRGFRMKVEVFEIWPNECSGEPDFQCENSTLCISSQAVCNGFTDCPYGFDEQQCYNISCPGFFQCRGSKQCILWMEVCDGTKHCLLGEDERNCDVNRCPSECTCYYNNDALYVRCQSGWTADTIDNMAAITNVLELTGGSVKKLDQGLLKRFLKLQSLFLTNNGIRDIQTLSFDGLSELLWLNISQDNLTTLTNDAFKGLDMLQGIVIKDVPLTSIEEFAFRGLQELQILVLIRGQDAKARDESINIHPSAVLELTNLQTLYLDDYRLCCEFKKLQSFDPANCFTTEQQSPLFNCGSLMQNTFLRVSMWFLGLSALVARCSASGSRDSSNAAQQGAPKLGTGSDIAVCRKANPCPEDDTRL</sequence>
<dbReference type="InterPro" id="IPR001611">
    <property type="entry name" value="Leu-rich_rpt"/>
</dbReference>
<keyword evidence="3" id="KW-0297">G-protein coupled receptor</keyword>
<dbReference type="SUPFAM" id="SSF57424">
    <property type="entry name" value="LDL receptor-like module"/>
    <property type="match status" value="2"/>
</dbReference>
<dbReference type="Pfam" id="PF13855">
    <property type="entry name" value="LRR_8"/>
    <property type="match status" value="1"/>
</dbReference>
<gene>
    <name evidence="9" type="primary">LOC110989413</name>
</gene>
<keyword evidence="8" id="KW-1185">Reference proteome</keyword>
<dbReference type="Proteomes" id="UP000694845">
    <property type="component" value="Unplaced"/>
</dbReference>
<dbReference type="PANTHER" id="PTHR24372">
    <property type="entry name" value="GLYCOPROTEIN HORMONE RECEPTOR"/>
    <property type="match status" value="1"/>
</dbReference>
<dbReference type="AlphaFoldDB" id="A0A8B8A0W6"/>
<evidence type="ECO:0000256" key="2">
    <source>
        <dbReference type="ARBA" id="ARBA00022475"/>
    </source>
</evidence>
<dbReference type="GO" id="GO:0005886">
    <property type="term" value="C:plasma membrane"/>
    <property type="evidence" value="ECO:0007669"/>
    <property type="project" value="UniProtKB-SubCell"/>
</dbReference>
<feature type="disulfide bond" evidence="7">
    <location>
        <begin position="55"/>
        <end position="70"/>
    </location>
</feature>
<keyword evidence="5" id="KW-0675">Receptor</keyword>
<evidence type="ECO:0000256" key="4">
    <source>
        <dbReference type="ARBA" id="ARBA00023157"/>
    </source>
</evidence>
<dbReference type="OrthoDB" id="4691307at2759"/>
<evidence type="ECO:0000256" key="1">
    <source>
        <dbReference type="ARBA" id="ARBA00004651"/>
    </source>
</evidence>
<name>A0A8B8A0W6_ACAPL</name>
<dbReference type="SUPFAM" id="SSF52058">
    <property type="entry name" value="L domain-like"/>
    <property type="match status" value="1"/>
</dbReference>
<evidence type="ECO:0000256" key="5">
    <source>
        <dbReference type="ARBA" id="ARBA00023170"/>
    </source>
</evidence>
<dbReference type="Gene3D" id="3.80.10.10">
    <property type="entry name" value="Ribonuclease Inhibitor"/>
    <property type="match status" value="1"/>
</dbReference>
<comment type="caution">
    <text evidence="7">Lacks conserved residue(s) required for the propagation of feature annotation.</text>
</comment>
<dbReference type="KEGG" id="aplc:110989413"/>
<dbReference type="GeneID" id="110989413"/>
<dbReference type="PROSITE" id="PS01209">
    <property type="entry name" value="LDLRA_1"/>
    <property type="match status" value="1"/>
</dbReference>
<evidence type="ECO:0000256" key="6">
    <source>
        <dbReference type="ARBA" id="ARBA00023224"/>
    </source>
</evidence>
<dbReference type="PROSITE" id="PS50068">
    <property type="entry name" value="LDLRA_2"/>
    <property type="match status" value="2"/>
</dbReference>
<dbReference type="PROSITE" id="PS51450">
    <property type="entry name" value="LRR"/>
    <property type="match status" value="1"/>
</dbReference>
<dbReference type="RefSeq" id="XP_022109476.1">
    <property type="nucleotide sequence ID" value="XM_022253784.1"/>
</dbReference>
<dbReference type="InterPro" id="IPR002172">
    <property type="entry name" value="LDrepeatLR_classA_rpt"/>
</dbReference>
<protein>
    <submittedName>
        <fullName evidence="9">Uncharacterized protein LOC110989413</fullName>
    </submittedName>
</protein>
<proteinExistence type="predicted"/>
<dbReference type="PANTHER" id="PTHR24372:SF77">
    <property type="entry name" value="G-PROTEIN COUPLED RECEPTORS FAMILY 1 PROFILE DOMAIN-CONTAINING PROTEIN"/>
    <property type="match status" value="1"/>
</dbReference>
<comment type="subcellular location">
    <subcellularLocation>
        <location evidence="1">Cell membrane</location>
        <topology evidence="1">Multi-pass membrane protein</topology>
    </subcellularLocation>
</comment>
<evidence type="ECO:0000313" key="9">
    <source>
        <dbReference type="RefSeq" id="XP_022109476.1"/>
    </source>
</evidence>
<keyword evidence="2" id="KW-1003">Cell membrane</keyword>